<dbReference type="AlphaFoldDB" id="A0A4Y6PXZ1"/>
<proteinExistence type="inferred from homology"/>
<protein>
    <recommendedName>
        <fullName evidence="8">Arginine--tRNA ligase</fullName>
        <ecNumber evidence="8">6.1.1.19</ecNumber>
    </recommendedName>
    <alternativeName>
        <fullName evidence="8">Arginyl-tRNA synthetase</fullName>
        <shortName evidence="8">ArgRS</shortName>
    </alternativeName>
</protein>
<name>A0A4Y6PXZ1_PERCE</name>
<dbReference type="InterPro" id="IPR005148">
    <property type="entry name" value="Arg-tRNA-synth_N"/>
</dbReference>
<dbReference type="GO" id="GO:0005524">
    <property type="term" value="F:ATP binding"/>
    <property type="evidence" value="ECO:0007669"/>
    <property type="project" value="UniProtKB-UniRule"/>
</dbReference>
<dbReference type="Gene3D" id="3.40.50.620">
    <property type="entry name" value="HUPs"/>
    <property type="match status" value="1"/>
</dbReference>
<evidence type="ECO:0000256" key="1">
    <source>
        <dbReference type="ARBA" id="ARBA00005594"/>
    </source>
</evidence>
<keyword evidence="3 8" id="KW-0547">Nucleotide-binding</keyword>
<evidence type="ECO:0000256" key="2">
    <source>
        <dbReference type="ARBA" id="ARBA00022598"/>
    </source>
</evidence>
<feature type="domain" description="Arginyl tRNA synthetase N-terminal" evidence="11">
    <location>
        <begin position="17"/>
        <end position="100"/>
    </location>
</feature>
<evidence type="ECO:0000313" key="13">
    <source>
        <dbReference type="Proteomes" id="UP000315995"/>
    </source>
</evidence>
<dbReference type="GO" id="GO:0006420">
    <property type="term" value="P:arginyl-tRNA aminoacylation"/>
    <property type="evidence" value="ECO:0007669"/>
    <property type="project" value="UniProtKB-UniRule"/>
</dbReference>
<dbReference type="SUPFAM" id="SSF52374">
    <property type="entry name" value="Nucleotidylyl transferase"/>
    <property type="match status" value="1"/>
</dbReference>
<accession>A0A5B8Y8N4</accession>
<evidence type="ECO:0000256" key="5">
    <source>
        <dbReference type="ARBA" id="ARBA00022917"/>
    </source>
</evidence>
<dbReference type="InterPro" id="IPR035684">
    <property type="entry name" value="ArgRS_core"/>
</dbReference>
<dbReference type="InterPro" id="IPR036695">
    <property type="entry name" value="Arg-tRNA-synth_N_sf"/>
</dbReference>
<evidence type="ECO:0000259" key="11">
    <source>
        <dbReference type="SMART" id="SM01016"/>
    </source>
</evidence>
<dbReference type="Proteomes" id="UP000315995">
    <property type="component" value="Chromosome"/>
</dbReference>
<dbReference type="Gene3D" id="3.30.1360.70">
    <property type="entry name" value="Arginyl tRNA synthetase N-terminal domain"/>
    <property type="match status" value="1"/>
</dbReference>
<evidence type="ECO:0000259" key="10">
    <source>
        <dbReference type="SMART" id="SM00836"/>
    </source>
</evidence>
<dbReference type="Gene3D" id="1.10.730.10">
    <property type="entry name" value="Isoleucyl-tRNA Synthetase, Domain 1"/>
    <property type="match status" value="1"/>
</dbReference>
<dbReference type="EMBL" id="CP041186">
    <property type="protein sequence ID" value="QDG53133.1"/>
    <property type="molecule type" value="Genomic_DNA"/>
</dbReference>
<dbReference type="SMART" id="SM01016">
    <property type="entry name" value="Arg_tRNA_synt_N"/>
    <property type="match status" value="1"/>
</dbReference>
<comment type="similarity">
    <text evidence="1 8 9">Belongs to the class-I aminoacyl-tRNA synthetase family.</text>
</comment>
<dbReference type="GO" id="GO:0005737">
    <property type="term" value="C:cytoplasm"/>
    <property type="evidence" value="ECO:0007669"/>
    <property type="project" value="UniProtKB-SubCell"/>
</dbReference>
<evidence type="ECO:0000256" key="4">
    <source>
        <dbReference type="ARBA" id="ARBA00022840"/>
    </source>
</evidence>
<keyword evidence="5 8" id="KW-0648">Protein biosynthesis</keyword>
<dbReference type="HAMAP" id="MF_00123">
    <property type="entry name" value="Arg_tRNA_synth"/>
    <property type="match status" value="1"/>
</dbReference>
<dbReference type="SMART" id="SM00836">
    <property type="entry name" value="DALR_1"/>
    <property type="match status" value="1"/>
</dbReference>
<dbReference type="InterPro" id="IPR001278">
    <property type="entry name" value="Arg-tRNA-ligase"/>
</dbReference>
<evidence type="ECO:0000256" key="3">
    <source>
        <dbReference type="ARBA" id="ARBA00022741"/>
    </source>
</evidence>
<organism evidence="12 13">
    <name type="scientific">Persicimonas caeni</name>
    <dbReference type="NCBI Taxonomy" id="2292766"/>
    <lineage>
        <taxon>Bacteria</taxon>
        <taxon>Deltaproteobacteria</taxon>
        <taxon>Bradymonadales</taxon>
        <taxon>Bradymonadaceae</taxon>
        <taxon>Persicimonas</taxon>
    </lineage>
</organism>
<dbReference type="NCBIfam" id="TIGR00456">
    <property type="entry name" value="argS"/>
    <property type="match status" value="1"/>
</dbReference>
<reference evidence="12 13" key="1">
    <citation type="submission" date="2019-06" db="EMBL/GenBank/DDBJ databases">
        <title>Persicimonas caeni gen. nov., sp. nov., a predatory bacterium isolated from solar saltern.</title>
        <authorList>
            <person name="Wang S."/>
        </authorList>
    </citation>
    <scope>NUCLEOTIDE SEQUENCE [LARGE SCALE GENOMIC DNA]</scope>
    <source>
        <strain evidence="12 13">YN101</strain>
    </source>
</reference>
<comment type="subunit">
    <text evidence="8">Monomer.</text>
</comment>
<dbReference type="SUPFAM" id="SSF47323">
    <property type="entry name" value="Anticodon-binding domain of a subclass of class I aminoacyl-tRNA synthetases"/>
    <property type="match status" value="1"/>
</dbReference>
<dbReference type="InterPro" id="IPR014729">
    <property type="entry name" value="Rossmann-like_a/b/a_fold"/>
</dbReference>
<keyword evidence="2 8" id="KW-0436">Ligase</keyword>
<comment type="catalytic activity">
    <reaction evidence="7 8">
        <text>tRNA(Arg) + L-arginine + ATP = L-arginyl-tRNA(Arg) + AMP + diphosphate</text>
        <dbReference type="Rhea" id="RHEA:20301"/>
        <dbReference type="Rhea" id="RHEA-COMP:9658"/>
        <dbReference type="Rhea" id="RHEA-COMP:9673"/>
        <dbReference type="ChEBI" id="CHEBI:30616"/>
        <dbReference type="ChEBI" id="CHEBI:32682"/>
        <dbReference type="ChEBI" id="CHEBI:33019"/>
        <dbReference type="ChEBI" id="CHEBI:78442"/>
        <dbReference type="ChEBI" id="CHEBI:78513"/>
        <dbReference type="ChEBI" id="CHEBI:456215"/>
        <dbReference type="EC" id="6.1.1.19"/>
    </reaction>
</comment>
<dbReference type="GO" id="GO:0004814">
    <property type="term" value="F:arginine-tRNA ligase activity"/>
    <property type="evidence" value="ECO:0007669"/>
    <property type="project" value="UniProtKB-UniRule"/>
</dbReference>
<keyword evidence="13" id="KW-1185">Reference proteome</keyword>
<dbReference type="PANTHER" id="PTHR11956">
    <property type="entry name" value="ARGINYL-TRNA SYNTHETASE"/>
    <property type="match status" value="1"/>
</dbReference>
<evidence type="ECO:0000256" key="9">
    <source>
        <dbReference type="RuleBase" id="RU363038"/>
    </source>
</evidence>
<dbReference type="OrthoDB" id="9803211at2"/>
<dbReference type="PRINTS" id="PR01038">
    <property type="entry name" value="TRNASYNTHARG"/>
</dbReference>
<dbReference type="InterPro" id="IPR008909">
    <property type="entry name" value="DALR_anticod-bd"/>
</dbReference>
<dbReference type="EC" id="6.1.1.19" evidence="8"/>
<dbReference type="Pfam" id="PF03485">
    <property type="entry name" value="Arg_tRNA_synt_N"/>
    <property type="match status" value="1"/>
</dbReference>
<dbReference type="PANTHER" id="PTHR11956:SF5">
    <property type="entry name" value="ARGININE--TRNA LIGASE, CYTOPLASMIC"/>
    <property type="match status" value="1"/>
</dbReference>
<dbReference type="InterPro" id="IPR009080">
    <property type="entry name" value="tRNAsynth_Ia_anticodon-bd"/>
</dbReference>
<keyword evidence="6 8" id="KW-0030">Aminoacyl-tRNA synthetase</keyword>
<sequence>MNQALPMRIQDIETRVAELKDQALEALEVPEEAIADINVETPPNPEMGDRGFPCFVLARHLRKAPPMIAKEVAAKLEEFVTDEDVIAEVRAVGPYVNVLFSKAKLARVVVGEALDDEHFGGETADEPKHWMFEYSAPNTNKPQHLGHVRNDLLGQSVATIADWAGHEVTRVNLINDRGIHICKSMLAYQKWGEGETPESAGIKGDHLVGKYYVLFNNKFIEEYEAWQQTDEAEARFGEWMAERDTDEDEDLDPQELRQKFFKAYKDDYFNRESKLGQQAKQMLLDWEAGDEEVVELWKTMNQWVFDGFDQTYERLGVEFDHVYYESNTYKLGKDIVLEGLEEGKFEKIEGGAIACDLEKVGLQGQKVLLRSDGTSVYMTQDIGTALERFREYDLDQMVYVVGNEQDYHFNVLFKILGLLKPELEGRLFHLSYGMVLLPEGKMKSREGKVVDADDLMDQMEKLAREAVVERWPDIDEDEVDTRAKAIGMAALKYYILDFNPRTTVNFDPKKSIDFQGRTGPYCLYSYARIQSIGRRIGGWPELDDKSRAACLEALGTDLEMALVRELQTWPKVAATAARDLDPSKVTEHMFNMCKSFSTLYNDDDHKIVDIDDEQRRDGLLYLAQAVAATLQKGLALLGIETLEEM</sequence>
<dbReference type="RefSeq" id="WP_141199594.1">
    <property type="nucleotide sequence ID" value="NZ_CP041186.1"/>
</dbReference>
<evidence type="ECO:0000313" key="12">
    <source>
        <dbReference type="EMBL" id="QDG53133.1"/>
    </source>
</evidence>
<accession>A0A4Y6PXZ1</accession>
<comment type="subcellular location">
    <subcellularLocation>
        <location evidence="8">Cytoplasm</location>
    </subcellularLocation>
</comment>
<evidence type="ECO:0000256" key="7">
    <source>
        <dbReference type="ARBA" id="ARBA00049339"/>
    </source>
</evidence>
<dbReference type="Pfam" id="PF05746">
    <property type="entry name" value="DALR_1"/>
    <property type="match status" value="1"/>
</dbReference>
<dbReference type="Pfam" id="PF00750">
    <property type="entry name" value="tRNA-synt_1d"/>
    <property type="match status" value="2"/>
</dbReference>
<evidence type="ECO:0000256" key="6">
    <source>
        <dbReference type="ARBA" id="ARBA00023146"/>
    </source>
</evidence>
<dbReference type="SUPFAM" id="SSF55190">
    <property type="entry name" value="Arginyl-tRNA synthetase (ArgRS), N-terminal 'additional' domain"/>
    <property type="match status" value="1"/>
</dbReference>
<keyword evidence="4 8" id="KW-0067">ATP-binding</keyword>
<gene>
    <name evidence="8 12" type="primary">argS</name>
    <name evidence="12" type="ORF">FIV42_21020</name>
</gene>
<feature type="domain" description="DALR anticodon binding" evidence="10">
    <location>
        <begin position="522"/>
        <end position="645"/>
    </location>
</feature>
<comment type="caution">
    <text evidence="8">Lacks conserved residue(s) required for the propagation of feature annotation.</text>
</comment>
<evidence type="ECO:0000256" key="8">
    <source>
        <dbReference type="HAMAP-Rule" id="MF_00123"/>
    </source>
</evidence>
<keyword evidence="8" id="KW-0963">Cytoplasm</keyword>